<keyword evidence="4" id="KW-1185">Reference proteome</keyword>
<protein>
    <submittedName>
        <fullName evidence="3">Melanoma-associated antigen B3</fullName>
    </submittedName>
</protein>
<dbReference type="InterPro" id="IPR041899">
    <property type="entry name" value="MAGE_WH2"/>
</dbReference>
<dbReference type="PANTHER" id="PTHR11736:SF35">
    <property type="entry name" value="MELANOMA-ASSOCIATED ANTIGEN B5"/>
    <property type="match status" value="1"/>
</dbReference>
<reference evidence="3 4" key="1">
    <citation type="journal article" date="2013" name="Nat. Commun.">
        <title>Genome analysis reveals insights into physiology and longevity of the Brandt's bat Myotis brandtii.</title>
        <authorList>
            <person name="Seim I."/>
            <person name="Fang X."/>
            <person name="Xiong Z."/>
            <person name="Lobanov A.V."/>
            <person name="Huang Z."/>
            <person name="Ma S."/>
            <person name="Feng Y."/>
            <person name="Turanov A.A."/>
            <person name="Zhu Y."/>
            <person name="Lenz T.L."/>
            <person name="Gerashchenko M.V."/>
            <person name="Fan D."/>
            <person name="Hee Yim S."/>
            <person name="Yao X."/>
            <person name="Jordan D."/>
            <person name="Xiong Y."/>
            <person name="Ma Y."/>
            <person name="Lyapunov A.N."/>
            <person name="Chen G."/>
            <person name="Kulakova O.I."/>
            <person name="Sun Y."/>
            <person name="Lee S.G."/>
            <person name="Bronson R.T."/>
            <person name="Moskalev A.A."/>
            <person name="Sunyaev S.R."/>
            <person name="Zhang G."/>
            <person name="Krogh A."/>
            <person name="Wang J."/>
            <person name="Gladyshev V.N."/>
        </authorList>
    </citation>
    <scope>NUCLEOTIDE SEQUENCE [LARGE SCALE GENOMIC DNA]</scope>
</reference>
<gene>
    <name evidence="3" type="ORF">D623_10000289</name>
</gene>
<dbReference type="FunFam" id="1.10.10.1210:FF:000001">
    <property type="entry name" value="melanoma-associated antigen D1"/>
    <property type="match status" value="1"/>
</dbReference>
<dbReference type="Pfam" id="PF01454">
    <property type="entry name" value="MAGE"/>
    <property type="match status" value="1"/>
</dbReference>
<evidence type="ECO:0000259" key="2">
    <source>
        <dbReference type="PROSITE" id="PS50838"/>
    </source>
</evidence>
<name>S7NSI9_MYOBR</name>
<dbReference type="SMART" id="SM01392">
    <property type="entry name" value="MAGE_N"/>
    <property type="match status" value="1"/>
</dbReference>
<accession>S7NSI9</accession>
<dbReference type="eggNOG" id="KOG4562">
    <property type="taxonomic scope" value="Eukaryota"/>
</dbReference>
<feature type="compositionally biased region" description="Basic residues" evidence="1">
    <location>
        <begin position="1"/>
        <end position="13"/>
    </location>
</feature>
<dbReference type="Pfam" id="PF12440">
    <property type="entry name" value="MAGE_N"/>
    <property type="match status" value="1"/>
</dbReference>
<evidence type="ECO:0000313" key="4">
    <source>
        <dbReference type="Proteomes" id="UP000052978"/>
    </source>
</evidence>
<dbReference type="EMBL" id="KE315108">
    <property type="protein sequence ID" value="EPQ20744.1"/>
    <property type="molecule type" value="Genomic_DNA"/>
</dbReference>
<evidence type="ECO:0000256" key="1">
    <source>
        <dbReference type="SAM" id="MobiDB-lite"/>
    </source>
</evidence>
<feature type="domain" description="MAGE" evidence="2">
    <location>
        <begin position="107"/>
        <end position="305"/>
    </location>
</feature>
<dbReference type="InterPro" id="IPR021072">
    <property type="entry name" value="MAGE_N"/>
</dbReference>
<feature type="compositionally biased region" description="Polar residues" evidence="1">
    <location>
        <begin position="33"/>
        <end position="43"/>
    </location>
</feature>
<dbReference type="GO" id="GO:0005634">
    <property type="term" value="C:nucleus"/>
    <property type="evidence" value="ECO:0007669"/>
    <property type="project" value="TreeGrafter"/>
</dbReference>
<organism evidence="3 4">
    <name type="scientific">Myotis brandtii</name>
    <name type="common">Brandt's bat</name>
    <dbReference type="NCBI Taxonomy" id="109478"/>
    <lineage>
        <taxon>Eukaryota</taxon>
        <taxon>Metazoa</taxon>
        <taxon>Chordata</taxon>
        <taxon>Craniata</taxon>
        <taxon>Vertebrata</taxon>
        <taxon>Euteleostomi</taxon>
        <taxon>Mammalia</taxon>
        <taxon>Eutheria</taxon>
        <taxon>Laurasiatheria</taxon>
        <taxon>Chiroptera</taxon>
        <taxon>Yangochiroptera</taxon>
        <taxon>Vespertilionidae</taxon>
        <taxon>Myotis</taxon>
    </lineage>
</organism>
<dbReference type="AlphaFoldDB" id="S7NSI9"/>
<dbReference type="Gene3D" id="1.10.10.1200">
    <property type="entry name" value="MAGE homology domain, winged helix WH1 motif"/>
    <property type="match status" value="1"/>
</dbReference>
<feature type="compositionally biased region" description="Low complexity" evidence="1">
    <location>
        <begin position="65"/>
        <end position="74"/>
    </location>
</feature>
<dbReference type="SMART" id="SM01373">
    <property type="entry name" value="MAGE"/>
    <property type="match status" value="1"/>
</dbReference>
<sequence length="355" mass="40161">MPRRHKNKKRHHARSEPQSHGNAQATAEAGEESTPSFSTQHEGISQGLPMAGSRNTSQGPQRAQTTTTASVAVSCPGSDEAFSSQEEDEAVSSEIPLFTEVSDVDDFQTRIVSLEQFILSRYKLKKPILKADMLHIVGEDYQDRFAEMLKKVSEQIETFFALDMNEVDSIRHSYALVSKLKLPNNGRVRPGKGFPKTGLLMHILGMIFMNGNCVSEEEIWRDLRLMHVYPRRKHFIFGEPRKLITDFVRLEYLECRQVPHSDPPRSEFLWGPRAHLETSKMEVLEFCAKVNSTHPSDYPCCYEEALREEKERARAREAAGAATIAQVRAAFRAMASTTFLPVEESKAFCPSDQNI</sequence>
<dbReference type="InterPro" id="IPR037445">
    <property type="entry name" value="MAGE"/>
</dbReference>
<dbReference type="Proteomes" id="UP000052978">
    <property type="component" value="Unassembled WGS sequence"/>
</dbReference>
<dbReference type="PROSITE" id="PS50838">
    <property type="entry name" value="MAGE"/>
    <property type="match status" value="1"/>
</dbReference>
<dbReference type="InterPro" id="IPR002190">
    <property type="entry name" value="MHD_dom"/>
</dbReference>
<dbReference type="InterPro" id="IPR041898">
    <property type="entry name" value="MAGE_WH1"/>
</dbReference>
<feature type="compositionally biased region" description="Polar residues" evidence="1">
    <location>
        <begin position="16"/>
        <end position="25"/>
    </location>
</feature>
<dbReference type="PANTHER" id="PTHR11736">
    <property type="entry name" value="MELANOMA-ASSOCIATED ANTIGEN MAGE ANTIGEN"/>
    <property type="match status" value="1"/>
</dbReference>
<dbReference type="GO" id="GO:0000122">
    <property type="term" value="P:negative regulation of transcription by RNA polymerase II"/>
    <property type="evidence" value="ECO:0007669"/>
    <property type="project" value="TreeGrafter"/>
</dbReference>
<dbReference type="Gene3D" id="1.10.10.1210">
    <property type="entry name" value="MAGE homology domain, winged helix WH2 motif"/>
    <property type="match status" value="1"/>
</dbReference>
<evidence type="ECO:0000313" key="3">
    <source>
        <dbReference type="EMBL" id="EPQ20744.1"/>
    </source>
</evidence>
<feature type="compositionally biased region" description="Polar residues" evidence="1">
    <location>
        <begin position="53"/>
        <end position="64"/>
    </location>
</feature>
<proteinExistence type="predicted"/>
<feature type="region of interest" description="Disordered" evidence="1">
    <location>
        <begin position="1"/>
        <end position="89"/>
    </location>
</feature>